<keyword evidence="2" id="KW-0472">Membrane</keyword>
<protein>
    <submittedName>
        <fullName evidence="3">Uncharacterized protein</fullName>
    </submittedName>
</protein>
<comment type="caution">
    <text evidence="3">The sequence shown here is derived from an EMBL/GenBank/DDBJ whole genome shotgun (WGS) entry which is preliminary data.</text>
</comment>
<feature type="transmembrane region" description="Helical" evidence="2">
    <location>
        <begin position="102"/>
        <end position="123"/>
    </location>
</feature>
<evidence type="ECO:0000256" key="1">
    <source>
        <dbReference type="SAM" id="MobiDB-lite"/>
    </source>
</evidence>
<reference evidence="3" key="1">
    <citation type="submission" date="2023-08" db="EMBL/GenBank/DDBJ databases">
        <title>Black Yeasts Isolated from many extreme environments.</title>
        <authorList>
            <person name="Coleine C."/>
            <person name="Stajich J.E."/>
            <person name="Selbmann L."/>
        </authorList>
    </citation>
    <scope>NUCLEOTIDE SEQUENCE</scope>
    <source>
        <strain evidence="3">CCFEE 5810</strain>
    </source>
</reference>
<evidence type="ECO:0000313" key="4">
    <source>
        <dbReference type="Proteomes" id="UP001310594"/>
    </source>
</evidence>
<feature type="transmembrane region" description="Helical" evidence="2">
    <location>
        <begin position="148"/>
        <end position="171"/>
    </location>
</feature>
<dbReference type="AlphaFoldDB" id="A0AAN7ZVV1"/>
<feature type="region of interest" description="Disordered" evidence="1">
    <location>
        <begin position="216"/>
        <end position="240"/>
    </location>
</feature>
<dbReference type="EMBL" id="JAVRQU010000002">
    <property type="protein sequence ID" value="KAK5706285.1"/>
    <property type="molecule type" value="Genomic_DNA"/>
</dbReference>
<feature type="transmembrane region" description="Helical" evidence="2">
    <location>
        <begin position="183"/>
        <end position="201"/>
    </location>
</feature>
<evidence type="ECO:0000256" key="2">
    <source>
        <dbReference type="SAM" id="Phobius"/>
    </source>
</evidence>
<organism evidence="3 4">
    <name type="scientific">Elasticomyces elasticus</name>
    <dbReference type="NCBI Taxonomy" id="574655"/>
    <lineage>
        <taxon>Eukaryota</taxon>
        <taxon>Fungi</taxon>
        <taxon>Dikarya</taxon>
        <taxon>Ascomycota</taxon>
        <taxon>Pezizomycotina</taxon>
        <taxon>Dothideomycetes</taxon>
        <taxon>Dothideomycetidae</taxon>
        <taxon>Mycosphaerellales</taxon>
        <taxon>Teratosphaeriaceae</taxon>
        <taxon>Elasticomyces</taxon>
    </lineage>
</organism>
<sequence>MRSKQPGWMVYHIREESPGTIAGHVRVQAADHPPLDDHNTPQSQPGTPIKASEAPSTGEKVVKWYGSVFEKGAAASAFLGGTLLSLATGGDDPKLDEVRPTAAAGATIFLILFLLCIGLPLLFEFHGKALELGLDGPKKSFWGVVRHYSLSLLSLTLQGLPLAGTACAFRVLMPSYAPAAGRVGFRVTIFLASSAGAAWLWQEVVWAYQWWTEGGTEPQDTPQNPERAGRRPSAGQSAGV</sequence>
<feature type="region of interest" description="Disordered" evidence="1">
    <location>
        <begin position="31"/>
        <end position="55"/>
    </location>
</feature>
<keyword evidence="2" id="KW-0812">Transmembrane</keyword>
<evidence type="ECO:0000313" key="3">
    <source>
        <dbReference type="EMBL" id="KAK5706285.1"/>
    </source>
</evidence>
<name>A0AAN7ZVV1_9PEZI</name>
<proteinExistence type="predicted"/>
<keyword evidence="2" id="KW-1133">Transmembrane helix</keyword>
<dbReference type="Proteomes" id="UP001310594">
    <property type="component" value="Unassembled WGS sequence"/>
</dbReference>
<accession>A0AAN7ZVV1</accession>
<gene>
    <name evidence="3" type="ORF">LTR97_001272</name>
</gene>